<evidence type="ECO:0000256" key="3">
    <source>
        <dbReference type="ARBA" id="ARBA00022448"/>
    </source>
</evidence>
<keyword evidence="3" id="KW-0813">Transport</keyword>
<organism evidence="10 11">
    <name type="scientific">Potamilus streckersoni</name>
    <dbReference type="NCBI Taxonomy" id="2493646"/>
    <lineage>
        <taxon>Eukaryota</taxon>
        <taxon>Metazoa</taxon>
        <taxon>Spiralia</taxon>
        <taxon>Lophotrochozoa</taxon>
        <taxon>Mollusca</taxon>
        <taxon>Bivalvia</taxon>
        <taxon>Autobranchia</taxon>
        <taxon>Heteroconchia</taxon>
        <taxon>Palaeoheterodonta</taxon>
        <taxon>Unionida</taxon>
        <taxon>Unionoidea</taxon>
        <taxon>Unionidae</taxon>
        <taxon>Ambleminae</taxon>
        <taxon>Lampsilini</taxon>
        <taxon>Potamilus</taxon>
    </lineage>
</organism>
<keyword evidence="6 8" id="KW-1133">Transmembrane helix</keyword>
<dbReference type="InterPro" id="IPR051449">
    <property type="entry name" value="ABC-2_transporter_component"/>
</dbReference>
<evidence type="ECO:0000313" key="10">
    <source>
        <dbReference type="EMBL" id="KAK3605136.1"/>
    </source>
</evidence>
<dbReference type="InterPro" id="IPR047817">
    <property type="entry name" value="ABC2_TM_bact-type"/>
</dbReference>
<dbReference type="GO" id="GO:0140359">
    <property type="term" value="F:ABC-type transporter activity"/>
    <property type="evidence" value="ECO:0007669"/>
    <property type="project" value="InterPro"/>
</dbReference>
<feature type="transmembrane region" description="Helical" evidence="8">
    <location>
        <begin position="450"/>
        <end position="469"/>
    </location>
</feature>
<dbReference type="Pfam" id="PF12698">
    <property type="entry name" value="ABC2_membrane_3"/>
    <property type="match status" value="2"/>
</dbReference>
<evidence type="ECO:0000256" key="8">
    <source>
        <dbReference type="SAM" id="Phobius"/>
    </source>
</evidence>
<feature type="transmembrane region" description="Helical" evidence="8">
    <location>
        <begin position="31"/>
        <end position="49"/>
    </location>
</feature>
<evidence type="ECO:0000256" key="4">
    <source>
        <dbReference type="ARBA" id="ARBA00022475"/>
    </source>
</evidence>
<feature type="transmembrane region" description="Helical" evidence="8">
    <location>
        <begin position="336"/>
        <end position="360"/>
    </location>
</feature>
<comment type="similarity">
    <text evidence="2">Belongs to the ABC-2 integral membrane protein family.</text>
</comment>
<name>A0AAE0T7F6_9BIVA</name>
<keyword evidence="7 8" id="KW-0472">Membrane</keyword>
<accession>A0AAE0T7F6</accession>
<keyword evidence="4" id="KW-1003">Cell membrane</keyword>
<reference evidence="10" key="2">
    <citation type="journal article" date="2021" name="Genome Biol. Evol.">
        <title>Developing a high-quality reference genome for a parasitic bivalve with doubly uniparental inheritance (Bivalvia: Unionida).</title>
        <authorList>
            <person name="Smith C.H."/>
        </authorList>
    </citation>
    <scope>NUCLEOTIDE SEQUENCE</scope>
    <source>
        <strain evidence="10">CHS0354</strain>
        <tissue evidence="10">Mantle</tissue>
    </source>
</reference>
<evidence type="ECO:0000256" key="2">
    <source>
        <dbReference type="ARBA" id="ARBA00007783"/>
    </source>
</evidence>
<reference evidence="10" key="1">
    <citation type="journal article" date="2021" name="Genome Biol. Evol.">
        <title>A High-Quality Reference Genome for a Parasitic Bivalve with Doubly Uniparental Inheritance (Bivalvia: Unionida).</title>
        <authorList>
            <person name="Smith C.H."/>
        </authorList>
    </citation>
    <scope>NUCLEOTIDE SEQUENCE</scope>
    <source>
        <strain evidence="10">CHS0354</strain>
    </source>
</reference>
<dbReference type="Proteomes" id="UP001195483">
    <property type="component" value="Unassembled WGS sequence"/>
</dbReference>
<dbReference type="EMBL" id="JAEAOA010000085">
    <property type="protein sequence ID" value="KAK3605136.1"/>
    <property type="molecule type" value="Genomic_DNA"/>
</dbReference>
<comment type="caution">
    <text evidence="10">The sequence shown here is derived from an EMBL/GenBank/DDBJ whole genome shotgun (WGS) entry which is preliminary data.</text>
</comment>
<evidence type="ECO:0000256" key="1">
    <source>
        <dbReference type="ARBA" id="ARBA00004651"/>
    </source>
</evidence>
<gene>
    <name evidence="10" type="ORF">CHS0354_000805</name>
</gene>
<dbReference type="PROSITE" id="PS51012">
    <property type="entry name" value="ABC_TM2"/>
    <property type="match status" value="1"/>
</dbReference>
<sequence>MKDIIKKLNYYGALVFVRKEFYHVFRDPKTLLMLFGMPVVQIILFGFALTNEIKSEGIVICDYAHDRASQRIINKLEVNQSFEVERQILSHREIEDVFKTGKVKLVIVFPAHFNQDLQHLGKALVQIIADASDPNTESTLSNYATNIIMDYQREVSKALVFPMQINTQEFRQIFRNPLILRMIFVMPIVQLLVMPLAADYEIKNISISLVDHDRSSYSQKLINKISASGYFKLNDYGASFNQSFQEFQKDNSDLILEIPKNFEKELVRENGSTLFIAVNAINGVKASVGSAYLSRIISSFNSDVRAEWVQPERFSEIPVFDVVTSNWFNPLLNYPFFMVPGILAVLVTMVGVYMCALNIVKEKEGGTIEQINVTPIKKYIFILGKLIPFWIIGIVIFTVGLFGITRVVYQIVPVGSVFLLYSFLAIYLVALLGIGLLISTYSANQQQAMSLAFFCMMIFILMSGLFTSIESMPEWAKWIARLNPVTYFIEVTRMVVLKGSGFADIKNHFIIIVSMTIFFNSWAVWNYRKTS</sequence>
<protein>
    <recommendedName>
        <fullName evidence="9">ABC transmembrane type-2 domain-containing protein</fullName>
    </recommendedName>
</protein>
<keyword evidence="5 8" id="KW-0812">Transmembrane</keyword>
<feature type="transmembrane region" description="Helical" evidence="8">
    <location>
        <begin position="416"/>
        <end position="438"/>
    </location>
</feature>
<feature type="domain" description="ABC transmembrane type-2" evidence="9">
    <location>
        <begin position="304"/>
        <end position="530"/>
    </location>
</feature>
<evidence type="ECO:0000259" key="9">
    <source>
        <dbReference type="PROSITE" id="PS51012"/>
    </source>
</evidence>
<dbReference type="AlphaFoldDB" id="A0AAE0T7F6"/>
<evidence type="ECO:0000256" key="6">
    <source>
        <dbReference type="ARBA" id="ARBA00022989"/>
    </source>
</evidence>
<dbReference type="PANTHER" id="PTHR30294:SF29">
    <property type="entry name" value="MULTIDRUG ABC TRANSPORTER PERMEASE YBHS-RELATED"/>
    <property type="match status" value="1"/>
</dbReference>
<evidence type="ECO:0000256" key="5">
    <source>
        <dbReference type="ARBA" id="ARBA00022692"/>
    </source>
</evidence>
<reference evidence="10" key="3">
    <citation type="submission" date="2023-05" db="EMBL/GenBank/DDBJ databases">
        <authorList>
            <person name="Smith C.H."/>
        </authorList>
    </citation>
    <scope>NUCLEOTIDE SEQUENCE</scope>
    <source>
        <strain evidence="10">CHS0354</strain>
        <tissue evidence="10">Mantle</tissue>
    </source>
</reference>
<proteinExistence type="inferred from homology"/>
<dbReference type="Gene3D" id="3.40.1710.10">
    <property type="entry name" value="abc type-2 transporter like domain"/>
    <property type="match status" value="2"/>
</dbReference>
<feature type="transmembrane region" description="Helical" evidence="8">
    <location>
        <begin position="508"/>
        <end position="525"/>
    </location>
</feature>
<dbReference type="InterPro" id="IPR013525">
    <property type="entry name" value="ABC2_TM"/>
</dbReference>
<comment type="subcellular location">
    <subcellularLocation>
        <location evidence="1">Cell membrane</location>
        <topology evidence="1">Multi-pass membrane protein</topology>
    </subcellularLocation>
</comment>
<evidence type="ECO:0000256" key="7">
    <source>
        <dbReference type="ARBA" id="ARBA00023136"/>
    </source>
</evidence>
<dbReference type="PANTHER" id="PTHR30294">
    <property type="entry name" value="MEMBRANE COMPONENT OF ABC TRANSPORTER YHHJ-RELATED"/>
    <property type="match status" value="1"/>
</dbReference>
<keyword evidence="11" id="KW-1185">Reference proteome</keyword>
<feature type="transmembrane region" description="Helical" evidence="8">
    <location>
        <begin position="380"/>
        <end position="404"/>
    </location>
</feature>
<dbReference type="GO" id="GO:0005886">
    <property type="term" value="C:plasma membrane"/>
    <property type="evidence" value="ECO:0007669"/>
    <property type="project" value="UniProtKB-SubCell"/>
</dbReference>
<evidence type="ECO:0000313" key="11">
    <source>
        <dbReference type="Proteomes" id="UP001195483"/>
    </source>
</evidence>